<reference evidence="2" key="1">
    <citation type="submission" date="2020-02" db="EMBL/GenBank/DDBJ databases">
        <authorList>
            <person name="Meier V. D."/>
        </authorList>
    </citation>
    <scope>NUCLEOTIDE SEQUENCE</scope>
    <source>
        <strain evidence="2">AVDCRST_MAG75</strain>
    </source>
</reference>
<accession>A0A6J4PEW3</accession>
<protein>
    <submittedName>
        <fullName evidence="2">Uncharacterized protein</fullName>
    </submittedName>
</protein>
<name>A0A6J4PEW3_9ACTN</name>
<feature type="region of interest" description="Disordered" evidence="1">
    <location>
        <begin position="1"/>
        <end position="23"/>
    </location>
</feature>
<dbReference type="AlphaFoldDB" id="A0A6J4PEW3"/>
<evidence type="ECO:0000256" key="1">
    <source>
        <dbReference type="SAM" id="MobiDB-lite"/>
    </source>
</evidence>
<evidence type="ECO:0000313" key="2">
    <source>
        <dbReference type="EMBL" id="CAA9413994.1"/>
    </source>
</evidence>
<organism evidence="2">
    <name type="scientific">uncultured Propionibacteriaceae bacterium</name>
    <dbReference type="NCBI Taxonomy" id="257457"/>
    <lineage>
        <taxon>Bacteria</taxon>
        <taxon>Bacillati</taxon>
        <taxon>Actinomycetota</taxon>
        <taxon>Actinomycetes</taxon>
        <taxon>Propionibacteriales</taxon>
        <taxon>Propionibacteriaceae</taxon>
        <taxon>environmental samples</taxon>
    </lineage>
</organism>
<dbReference type="EMBL" id="CADCUO010000210">
    <property type="protein sequence ID" value="CAA9413994.1"/>
    <property type="molecule type" value="Genomic_DNA"/>
</dbReference>
<proteinExistence type="predicted"/>
<sequence>MLDRTRPMSSSPHAHDEEAEPGRFGCPLLVPVQWEYAAELRVPRSRCLIGWSLTDDLAVARCRATHAVTDCWKAHPERTPLIAADERPLSATLHLTAAD</sequence>
<gene>
    <name evidence="2" type="ORF">AVDCRST_MAG75-2972</name>
</gene>